<dbReference type="Gene3D" id="1.10.10.10">
    <property type="entry name" value="Winged helix-like DNA-binding domain superfamily/Winged helix DNA-binding domain"/>
    <property type="match status" value="1"/>
</dbReference>
<comment type="caution">
    <text evidence="3">The sequence shown here is derived from an EMBL/GenBank/DDBJ whole genome shotgun (WGS) entry which is preliminary data.</text>
</comment>
<dbReference type="RefSeq" id="WP_264512909.1">
    <property type="nucleotide sequence ID" value="NZ_JAPDDR010000003.1"/>
</dbReference>
<reference evidence="3" key="1">
    <citation type="submission" date="2022-10" db="EMBL/GenBank/DDBJ databases">
        <title>Luteolibacter sp. GHJ8, whole genome shotgun sequencing project.</title>
        <authorList>
            <person name="Zhao G."/>
            <person name="Shen L."/>
        </authorList>
    </citation>
    <scope>NUCLEOTIDE SEQUENCE</scope>
    <source>
        <strain evidence="3">GHJ8</strain>
    </source>
</reference>
<dbReference type="InterPro" id="IPR029063">
    <property type="entry name" value="SAM-dependent_MTases_sf"/>
</dbReference>
<keyword evidence="4" id="KW-1185">Reference proteome</keyword>
<accession>A0ABT3G0S3</accession>
<dbReference type="GO" id="GO:0032259">
    <property type="term" value="P:methylation"/>
    <property type="evidence" value="ECO:0007669"/>
    <property type="project" value="UniProtKB-KW"/>
</dbReference>
<dbReference type="InterPro" id="IPR053173">
    <property type="entry name" value="SAM-binding_MTase"/>
</dbReference>
<dbReference type="EMBL" id="JAPDDR010000003">
    <property type="protein sequence ID" value="MCW1913448.1"/>
    <property type="molecule type" value="Genomic_DNA"/>
</dbReference>
<dbReference type="CDD" id="cd02440">
    <property type="entry name" value="AdoMet_MTases"/>
    <property type="match status" value="1"/>
</dbReference>
<dbReference type="Pfam" id="PF21320">
    <property type="entry name" value="WHD_Rv2258c"/>
    <property type="match status" value="1"/>
</dbReference>
<dbReference type="PANTHER" id="PTHR45128:SF2">
    <property type="entry name" value="METHYLTRANSFERASE DOMAIN-CONTAINING PROTEIN"/>
    <property type="match status" value="1"/>
</dbReference>
<sequence>MNSTLEIQEQRTELRMDLLEAFAGKMMNELGAAVSGALVILGDRLGIYEALAKTGPVSSIGLAQATGLDERYLREWLAAQAASGYIECNPGEGFFWLNPEQAAVFAMPDHPATMIGGFYTMASAYHDEPKVEEAFKTGKGISWADHHNCLFCGVDRFFRAGYAANLVSSWIPSLDGVEAKLKAGAKVADVGCGHGSSTVLMAKAFPNSFFTGFDIHEESIKAARGHAEDAGVSNVRFEVATAKDFPGHDYDLVTVFDALHDMGDPVGASIHIRQALHKNGTWMIVEPMAGDSLAENLNPLGRLYYSVSTMVCTPGSKSQEVGLALGAQAGEKRLRAVIQEGGFTRFRRSTQTMVNMVLEAHP</sequence>
<name>A0ABT3G0S3_9BACT</name>
<evidence type="ECO:0000259" key="1">
    <source>
        <dbReference type="Pfam" id="PF13847"/>
    </source>
</evidence>
<keyword evidence="3" id="KW-0489">Methyltransferase</keyword>
<dbReference type="Gene3D" id="3.40.50.150">
    <property type="entry name" value="Vaccinia Virus protein VP39"/>
    <property type="match status" value="1"/>
</dbReference>
<feature type="domain" description="S-adenosylmethionine-dependent methyltransferase Rv2258c-like winged HTH" evidence="2">
    <location>
        <begin position="37"/>
        <end position="105"/>
    </location>
</feature>
<feature type="domain" description="Methyltransferase" evidence="1">
    <location>
        <begin position="182"/>
        <end position="312"/>
    </location>
</feature>
<keyword evidence="3" id="KW-0808">Transferase</keyword>
<dbReference type="Proteomes" id="UP001165653">
    <property type="component" value="Unassembled WGS sequence"/>
</dbReference>
<dbReference type="GO" id="GO:0008168">
    <property type="term" value="F:methyltransferase activity"/>
    <property type="evidence" value="ECO:0007669"/>
    <property type="project" value="UniProtKB-KW"/>
</dbReference>
<dbReference type="InterPro" id="IPR025714">
    <property type="entry name" value="Methyltranfer_dom"/>
</dbReference>
<gene>
    <name evidence="3" type="ORF">OJ996_07680</name>
</gene>
<dbReference type="InterPro" id="IPR036388">
    <property type="entry name" value="WH-like_DNA-bd_sf"/>
</dbReference>
<dbReference type="Pfam" id="PF13847">
    <property type="entry name" value="Methyltransf_31"/>
    <property type="match status" value="1"/>
</dbReference>
<dbReference type="InterPro" id="IPR036390">
    <property type="entry name" value="WH_DNA-bd_sf"/>
</dbReference>
<evidence type="ECO:0000313" key="3">
    <source>
        <dbReference type="EMBL" id="MCW1913448.1"/>
    </source>
</evidence>
<dbReference type="SUPFAM" id="SSF46785">
    <property type="entry name" value="Winged helix' DNA-binding domain"/>
    <property type="match status" value="1"/>
</dbReference>
<evidence type="ECO:0000259" key="2">
    <source>
        <dbReference type="Pfam" id="PF21320"/>
    </source>
</evidence>
<proteinExistence type="predicted"/>
<dbReference type="InterPro" id="IPR048711">
    <property type="entry name" value="WHD_Rv2258c"/>
</dbReference>
<evidence type="ECO:0000313" key="4">
    <source>
        <dbReference type="Proteomes" id="UP001165653"/>
    </source>
</evidence>
<dbReference type="PANTHER" id="PTHR45128">
    <property type="entry name" value="METHYLTRANSFERASE TYPE 11"/>
    <property type="match status" value="1"/>
</dbReference>
<protein>
    <submittedName>
        <fullName evidence="3">Methyltransferase domain-containing protein</fullName>
    </submittedName>
</protein>
<dbReference type="SUPFAM" id="SSF53335">
    <property type="entry name" value="S-adenosyl-L-methionine-dependent methyltransferases"/>
    <property type="match status" value="1"/>
</dbReference>
<organism evidence="3 4">
    <name type="scientific">Luteolibacter rhizosphaerae</name>
    <dbReference type="NCBI Taxonomy" id="2989719"/>
    <lineage>
        <taxon>Bacteria</taxon>
        <taxon>Pseudomonadati</taxon>
        <taxon>Verrucomicrobiota</taxon>
        <taxon>Verrucomicrobiia</taxon>
        <taxon>Verrucomicrobiales</taxon>
        <taxon>Verrucomicrobiaceae</taxon>
        <taxon>Luteolibacter</taxon>
    </lineage>
</organism>